<dbReference type="EMBL" id="JAHESC010000006">
    <property type="protein sequence ID" value="MBT1686129.1"/>
    <property type="molecule type" value="Genomic_DNA"/>
</dbReference>
<dbReference type="RefSeq" id="WP_254089368.1">
    <property type="nucleotide sequence ID" value="NZ_JAHESC010000006.1"/>
</dbReference>
<dbReference type="InterPro" id="IPR049492">
    <property type="entry name" value="BD-FAE-like_dom"/>
</dbReference>
<dbReference type="Proteomes" id="UP001319180">
    <property type="component" value="Unassembled WGS sequence"/>
</dbReference>
<evidence type="ECO:0000259" key="3">
    <source>
        <dbReference type="Pfam" id="PF20434"/>
    </source>
</evidence>
<protein>
    <submittedName>
        <fullName evidence="4">Alpha/beta hydrolase</fullName>
    </submittedName>
</protein>
<dbReference type="AlphaFoldDB" id="A0AAP2D6T3"/>
<dbReference type="InterPro" id="IPR050300">
    <property type="entry name" value="GDXG_lipolytic_enzyme"/>
</dbReference>
<dbReference type="InterPro" id="IPR029058">
    <property type="entry name" value="AB_hydrolase_fold"/>
</dbReference>
<feature type="signal peptide" evidence="2">
    <location>
        <begin position="1"/>
        <end position="20"/>
    </location>
</feature>
<keyword evidence="2" id="KW-0732">Signal</keyword>
<feature type="chain" id="PRO_5042819806" evidence="2">
    <location>
        <begin position="21"/>
        <end position="305"/>
    </location>
</feature>
<keyword evidence="1 4" id="KW-0378">Hydrolase</keyword>
<name>A0AAP2D6T3_9BACT</name>
<sequence length="305" mass="33305">MKTLSFTILNLLLLTGVAVCQQLPKPPETIKDAFPAGTTFHSNIAYAGDTVKKHLLDIYLPPGAKGNVPLVIWVHGGGWMHNDKYADMSYMTGTIRTILEKGYGLASIDYRHSTTAIFPAQIQDCIQAVQFLHDHAGEYKIDRGHFALMGFSAGGHLASLLALSLNNQVTAFYPGGRKPTFAIRGVVDFYGPSEFLLFYGNMLPTQTGDPVSILLGASPLVRPDLAKQASPATYVDKADPPFFIVHGEKDPDVPTAQSYLLKAWLDLAKVRNSLTVVKDAPHYGPMFDTEPTRLALVGFLDSTLR</sequence>
<keyword evidence="5" id="KW-1185">Reference proteome</keyword>
<evidence type="ECO:0000313" key="5">
    <source>
        <dbReference type="Proteomes" id="UP001319180"/>
    </source>
</evidence>
<dbReference type="Pfam" id="PF20434">
    <property type="entry name" value="BD-FAE"/>
    <property type="match status" value="1"/>
</dbReference>
<reference evidence="4 5" key="1">
    <citation type="submission" date="2021-05" db="EMBL/GenBank/DDBJ databases">
        <title>A Polyphasic approach of four new species of the genus Ohtaekwangia: Ohtaekwangia histidinii sp. nov., Ohtaekwangia cretensis sp. nov., Ohtaekwangia indiensis sp. nov., Ohtaekwangia reichenbachii sp. nov. from diverse environment.</title>
        <authorList>
            <person name="Octaviana S."/>
        </authorList>
    </citation>
    <scope>NUCLEOTIDE SEQUENCE [LARGE SCALE GENOMIC DNA]</scope>
    <source>
        <strain evidence="4 5">PWU37</strain>
    </source>
</reference>
<accession>A0AAP2D6T3</accession>
<evidence type="ECO:0000313" key="4">
    <source>
        <dbReference type="EMBL" id="MBT1686129.1"/>
    </source>
</evidence>
<dbReference type="SUPFAM" id="SSF53474">
    <property type="entry name" value="alpha/beta-Hydrolases"/>
    <property type="match status" value="1"/>
</dbReference>
<dbReference type="PANTHER" id="PTHR48081:SF13">
    <property type="entry name" value="ALPHA_BETA HYDROLASE"/>
    <property type="match status" value="1"/>
</dbReference>
<feature type="domain" description="BD-FAE-like" evidence="3">
    <location>
        <begin position="56"/>
        <end position="265"/>
    </location>
</feature>
<dbReference type="PANTHER" id="PTHR48081">
    <property type="entry name" value="AB HYDROLASE SUPERFAMILY PROTEIN C4A8.06C"/>
    <property type="match status" value="1"/>
</dbReference>
<dbReference type="GO" id="GO:0016787">
    <property type="term" value="F:hydrolase activity"/>
    <property type="evidence" value="ECO:0007669"/>
    <property type="project" value="UniProtKB-KW"/>
</dbReference>
<comment type="caution">
    <text evidence="4">The sequence shown here is derived from an EMBL/GenBank/DDBJ whole genome shotgun (WGS) entry which is preliminary data.</text>
</comment>
<gene>
    <name evidence="4" type="ORF">KK078_06150</name>
</gene>
<proteinExistence type="predicted"/>
<evidence type="ECO:0000256" key="1">
    <source>
        <dbReference type="ARBA" id="ARBA00022801"/>
    </source>
</evidence>
<organism evidence="4 5">
    <name type="scientific">Dawidia soli</name>
    <dbReference type="NCBI Taxonomy" id="2782352"/>
    <lineage>
        <taxon>Bacteria</taxon>
        <taxon>Pseudomonadati</taxon>
        <taxon>Bacteroidota</taxon>
        <taxon>Cytophagia</taxon>
        <taxon>Cytophagales</taxon>
        <taxon>Chryseotaleaceae</taxon>
        <taxon>Dawidia</taxon>
    </lineage>
</organism>
<dbReference type="Gene3D" id="3.40.50.1820">
    <property type="entry name" value="alpha/beta hydrolase"/>
    <property type="match status" value="1"/>
</dbReference>
<evidence type="ECO:0000256" key="2">
    <source>
        <dbReference type="SAM" id="SignalP"/>
    </source>
</evidence>